<dbReference type="AlphaFoldDB" id="A0A517N6Q3"/>
<gene>
    <name evidence="1" type="ORF">K227x_10660</name>
</gene>
<name>A0A517N6Q3_9BACT</name>
<sequence>MQASSIIPPIALKVPRVLTMIRIATVIVLLSTLMTSPSSALADDNAPLYLLAQQYRNEVKAFERAVLHVRGIDRFDERLVDRWDDETGRLLVPAKNPRHFNRLFHQWKKVESLQAQTEARIFGKYTPHHELIGHWNRVLLAQDYFMEEFVLHVENPGHTNSVRRLDRPSARRDSYLSPSALATPVIPGAAVLRSRIDIRNFPGMSATSIEAAQ</sequence>
<accession>A0A517N6Q3</accession>
<keyword evidence="2" id="KW-1185">Reference proteome</keyword>
<proteinExistence type="predicted"/>
<dbReference type="Proteomes" id="UP000318538">
    <property type="component" value="Chromosome"/>
</dbReference>
<dbReference type="EMBL" id="CP036525">
    <property type="protein sequence ID" value="QDT02688.1"/>
    <property type="molecule type" value="Genomic_DNA"/>
</dbReference>
<evidence type="ECO:0000313" key="1">
    <source>
        <dbReference type="EMBL" id="QDT02688.1"/>
    </source>
</evidence>
<evidence type="ECO:0000313" key="2">
    <source>
        <dbReference type="Proteomes" id="UP000318538"/>
    </source>
</evidence>
<dbReference type="KEGG" id="rlc:K227x_10660"/>
<protein>
    <submittedName>
        <fullName evidence="1">Uncharacterized protein</fullName>
    </submittedName>
</protein>
<organism evidence="1 2">
    <name type="scientific">Rubripirellula lacrimiformis</name>
    <dbReference type="NCBI Taxonomy" id="1930273"/>
    <lineage>
        <taxon>Bacteria</taxon>
        <taxon>Pseudomonadati</taxon>
        <taxon>Planctomycetota</taxon>
        <taxon>Planctomycetia</taxon>
        <taxon>Pirellulales</taxon>
        <taxon>Pirellulaceae</taxon>
        <taxon>Rubripirellula</taxon>
    </lineage>
</organism>
<reference evidence="1 2" key="1">
    <citation type="submission" date="2019-02" db="EMBL/GenBank/DDBJ databases">
        <title>Deep-cultivation of Planctomycetes and their phenomic and genomic characterization uncovers novel biology.</title>
        <authorList>
            <person name="Wiegand S."/>
            <person name="Jogler M."/>
            <person name="Boedeker C."/>
            <person name="Pinto D."/>
            <person name="Vollmers J."/>
            <person name="Rivas-Marin E."/>
            <person name="Kohn T."/>
            <person name="Peeters S.H."/>
            <person name="Heuer A."/>
            <person name="Rast P."/>
            <person name="Oberbeckmann S."/>
            <person name="Bunk B."/>
            <person name="Jeske O."/>
            <person name="Meyerdierks A."/>
            <person name="Storesund J.E."/>
            <person name="Kallscheuer N."/>
            <person name="Luecker S."/>
            <person name="Lage O.M."/>
            <person name="Pohl T."/>
            <person name="Merkel B.J."/>
            <person name="Hornburger P."/>
            <person name="Mueller R.-W."/>
            <person name="Bruemmer F."/>
            <person name="Labrenz M."/>
            <person name="Spormann A.M."/>
            <person name="Op den Camp H."/>
            <person name="Overmann J."/>
            <person name="Amann R."/>
            <person name="Jetten M.S.M."/>
            <person name="Mascher T."/>
            <person name="Medema M.H."/>
            <person name="Devos D.P."/>
            <person name="Kaster A.-K."/>
            <person name="Ovreas L."/>
            <person name="Rohde M."/>
            <person name="Galperin M.Y."/>
            <person name="Jogler C."/>
        </authorList>
    </citation>
    <scope>NUCLEOTIDE SEQUENCE [LARGE SCALE GENOMIC DNA]</scope>
    <source>
        <strain evidence="1 2">K22_7</strain>
    </source>
</reference>